<dbReference type="EMBL" id="JAFJYH010000010">
    <property type="protein sequence ID" value="KAG4425491.1"/>
    <property type="molecule type" value="Genomic_DNA"/>
</dbReference>
<evidence type="ECO:0000256" key="1">
    <source>
        <dbReference type="PROSITE-ProRule" id="PRU10141"/>
    </source>
</evidence>
<dbReference type="PANTHER" id="PTHR24359:SF1">
    <property type="entry name" value="INHIBITOR OF NUCLEAR FACTOR KAPPA-B KINASE EPSILON SUBUNIT HOMOLOG 1-RELATED"/>
    <property type="match status" value="1"/>
</dbReference>
<sequence length="325" mass="36707">MALCTKKLRSSSIQIHTKTLSHLSSRERGSASTLIRLRNSLMFYKSPLPVACKRFPYAPDFHREWDFLQGLNSLQRHDGVIQELAAVLYDGTYHLLLPLADSDLAKILIQTDASTISLKNLLDQACQLADAVSWLHAGIHTADGKKLIACHVDLKPANILVFLTGVPMSAGNWLITDFSTSTLTDEDGVELLPAPRLVADIYSAPEIQTQPNKNSGGAECDVWSLGCILFEIEILLWFVDGREEYMEWIDRWVNMPCFYEEWMGERRLTMRVCQWLGEGVSSNTVEGQSIQYWRELILYALKIAPVERPTAEDLKERLMSISSQC</sequence>
<dbReference type="SUPFAM" id="SSF56112">
    <property type="entry name" value="Protein kinase-like (PK-like)"/>
    <property type="match status" value="1"/>
</dbReference>
<dbReference type="Proteomes" id="UP000664132">
    <property type="component" value="Unassembled WGS sequence"/>
</dbReference>
<dbReference type="CDD" id="cd00180">
    <property type="entry name" value="PKc"/>
    <property type="match status" value="1"/>
</dbReference>
<feature type="binding site" evidence="1">
    <location>
        <position position="302"/>
    </location>
    <ligand>
        <name>ATP</name>
        <dbReference type="ChEBI" id="CHEBI:30616"/>
    </ligand>
</feature>
<dbReference type="InterPro" id="IPR017441">
    <property type="entry name" value="Protein_kinase_ATP_BS"/>
</dbReference>
<reference evidence="3" key="1">
    <citation type="submission" date="2021-02" db="EMBL/GenBank/DDBJ databases">
        <title>Genome sequence Cadophora malorum strain M34.</title>
        <authorList>
            <person name="Stefanovic E."/>
            <person name="Vu D."/>
            <person name="Scully C."/>
            <person name="Dijksterhuis J."/>
            <person name="Roader J."/>
            <person name="Houbraken J."/>
        </authorList>
    </citation>
    <scope>NUCLEOTIDE SEQUENCE</scope>
    <source>
        <strain evidence="3">M34</strain>
    </source>
</reference>
<dbReference type="PROSITE" id="PS50011">
    <property type="entry name" value="PROTEIN_KINASE_DOM"/>
    <property type="match status" value="1"/>
</dbReference>
<organism evidence="3 4">
    <name type="scientific">Cadophora malorum</name>
    <dbReference type="NCBI Taxonomy" id="108018"/>
    <lineage>
        <taxon>Eukaryota</taxon>
        <taxon>Fungi</taxon>
        <taxon>Dikarya</taxon>
        <taxon>Ascomycota</taxon>
        <taxon>Pezizomycotina</taxon>
        <taxon>Leotiomycetes</taxon>
        <taxon>Helotiales</taxon>
        <taxon>Ploettnerulaceae</taxon>
        <taxon>Cadophora</taxon>
    </lineage>
</organism>
<dbReference type="SMART" id="SM00220">
    <property type="entry name" value="S_TKc"/>
    <property type="match status" value="1"/>
</dbReference>
<comment type="caution">
    <text evidence="3">The sequence shown here is derived from an EMBL/GenBank/DDBJ whole genome shotgun (WGS) entry which is preliminary data.</text>
</comment>
<feature type="domain" description="Protein kinase" evidence="2">
    <location>
        <begin position="20"/>
        <end position="319"/>
    </location>
</feature>
<keyword evidence="1" id="KW-0067">ATP-binding</keyword>
<dbReference type="AlphaFoldDB" id="A0A8H7WIR5"/>
<evidence type="ECO:0000259" key="2">
    <source>
        <dbReference type="PROSITE" id="PS50011"/>
    </source>
</evidence>
<dbReference type="GO" id="GO:0004674">
    <property type="term" value="F:protein serine/threonine kinase activity"/>
    <property type="evidence" value="ECO:0007669"/>
    <property type="project" value="TreeGrafter"/>
</dbReference>
<dbReference type="PROSITE" id="PS00107">
    <property type="entry name" value="PROTEIN_KINASE_ATP"/>
    <property type="match status" value="1"/>
</dbReference>
<dbReference type="InterPro" id="IPR000719">
    <property type="entry name" value="Prot_kinase_dom"/>
</dbReference>
<accession>A0A8H7WIR5</accession>
<dbReference type="GO" id="GO:0005524">
    <property type="term" value="F:ATP binding"/>
    <property type="evidence" value="ECO:0007669"/>
    <property type="project" value="UniProtKB-UniRule"/>
</dbReference>
<gene>
    <name evidence="3" type="ORF">IFR04_001410</name>
</gene>
<name>A0A8H7WIR5_9HELO</name>
<dbReference type="PANTHER" id="PTHR24359">
    <property type="entry name" value="SERINE/THREONINE-PROTEIN KINASE SBK1"/>
    <property type="match status" value="1"/>
</dbReference>
<protein>
    <recommendedName>
        <fullName evidence="2">Protein kinase domain-containing protein</fullName>
    </recommendedName>
</protein>
<dbReference type="Gene3D" id="1.10.510.10">
    <property type="entry name" value="Transferase(Phosphotransferase) domain 1"/>
    <property type="match status" value="1"/>
</dbReference>
<dbReference type="Pfam" id="PF00069">
    <property type="entry name" value="Pkinase"/>
    <property type="match status" value="1"/>
</dbReference>
<evidence type="ECO:0000313" key="4">
    <source>
        <dbReference type="Proteomes" id="UP000664132"/>
    </source>
</evidence>
<keyword evidence="4" id="KW-1185">Reference proteome</keyword>
<keyword evidence="1" id="KW-0547">Nucleotide-binding</keyword>
<evidence type="ECO:0000313" key="3">
    <source>
        <dbReference type="EMBL" id="KAG4425491.1"/>
    </source>
</evidence>
<dbReference type="InterPro" id="IPR011009">
    <property type="entry name" value="Kinase-like_dom_sf"/>
</dbReference>
<proteinExistence type="predicted"/>
<dbReference type="OrthoDB" id="5986190at2759"/>